<dbReference type="SUPFAM" id="SSF56091">
    <property type="entry name" value="DNA ligase/mRNA capping enzyme, catalytic domain"/>
    <property type="match status" value="1"/>
</dbReference>
<organism evidence="2 3">
    <name type="scientific">Klebsiella pneumoniae</name>
    <dbReference type="NCBI Taxonomy" id="573"/>
    <lineage>
        <taxon>Bacteria</taxon>
        <taxon>Pseudomonadati</taxon>
        <taxon>Pseudomonadota</taxon>
        <taxon>Gammaproteobacteria</taxon>
        <taxon>Enterobacterales</taxon>
        <taxon>Enterobacteriaceae</taxon>
        <taxon>Klebsiella/Raoultella group</taxon>
        <taxon>Klebsiella</taxon>
        <taxon>Klebsiella pneumoniae complex</taxon>
    </lineage>
</organism>
<dbReference type="Gene3D" id="3.30.470.30">
    <property type="entry name" value="DNA ligase/mRNA capping enzyme"/>
    <property type="match status" value="2"/>
</dbReference>
<evidence type="ECO:0000313" key="2">
    <source>
        <dbReference type="EMBL" id="STT55790.1"/>
    </source>
</evidence>
<dbReference type="Pfam" id="PF01653">
    <property type="entry name" value="DNA_ligase_aden"/>
    <property type="match status" value="2"/>
</dbReference>
<gene>
    <name evidence="2" type="primary">ligA_4</name>
    <name evidence="2" type="ORF">NCTC8849_04417</name>
</gene>
<keyword evidence="2" id="KW-0436">Ligase</keyword>
<evidence type="ECO:0000259" key="1">
    <source>
        <dbReference type="SMART" id="SM00532"/>
    </source>
</evidence>
<dbReference type="InterPro" id="IPR013839">
    <property type="entry name" value="DNAligase_adenylation"/>
</dbReference>
<dbReference type="SMART" id="SM00532">
    <property type="entry name" value="LIGANc"/>
    <property type="match status" value="1"/>
</dbReference>
<dbReference type="GO" id="GO:0003911">
    <property type="term" value="F:DNA ligase (NAD+) activity"/>
    <property type="evidence" value="ECO:0007669"/>
    <property type="project" value="UniProtKB-EC"/>
</dbReference>
<dbReference type="EC" id="6.5.1.2" evidence="2"/>
<name>A0A377WLR1_KLEPN</name>
<accession>A0A377WLR1</accession>
<sequence length="210" mass="23215">MLSLDNVFDEESFLAFNKRVQDRLKSTDHLTYCCELKLDGLAVSILYENGVLVQAANPRRTAPPAKILPLTCELFAPSPSSCMARIFLHALRYVGKCSSRRPGLKKSMRKLAAPAGKCFANPRNAAAGSLRQLDPRITAKRPLTFFCYGVGVLEGGELPASHSARLLQFKAWGLPVSDRVTLCHTPRKCLLTIVKSRKSVPTWALTLMAW</sequence>
<evidence type="ECO:0000313" key="3">
    <source>
        <dbReference type="Proteomes" id="UP000254799"/>
    </source>
</evidence>
<reference evidence="2 3" key="1">
    <citation type="submission" date="2018-06" db="EMBL/GenBank/DDBJ databases">
        <authorList>
            <consortium name="Pathogen Informatics"/>
            <person name="Doyle S."/>
        </authorList>
    </citation>
    <scope>NUCLEOTIDE SEQUENCE [LARGE SCALE GENOMIC DNA]</scope>
    <source>
        <strain evidence="2 3">NCTC8849</strain>
    </source>
</reference>
<dbReference type="InterPro" id="IPR013840">
    <property type="entry name" value="DNAligase_N"/>
</dbReference>
<dbReference type="Proteomes" id="UP000254799">
    <property type="component" value="Unassembled WGS sequence"/>
</dbReference>
<protein>
    <submittedName>
        <fullName evidence="2">DNA ligase</fullName>
        <ecNumber evidence="2">6.5.1.2</ecNumber>
    </submittedName>
</protein>
<dbReference type="EMBL" id="UGLC01000002">
    <property type="protein sequence ID" value="STT55790.1"/>
    <property type="molecule type" value="Genomic_DNA"/>
</dbReference>
<feature type="domain" description="NAD-dependent DNA ligase N-terminal" evidence="1">
    <location>
        <begin position="1"/>
        <end position="209"/>
    </location>
</feature>
<proteinExistence type="predicted"/>
<dbReference type="AlphaFoldDB" id="A0A377WLR1"/>